<evidence type="ECO:0000313" key="2">
    <source>
        <dbReference type="Proteomes" id="UP001164693"/>
    </source>
</evidence>
<protein>
    <submittedName>
        <fullName evidence="1">Uncharacterized protein</fullName>
    </submittedName>
</protein>
<proteinExistence type="predicted"/>
<gene>
    <name evidence="1" type="ORF">M6B22_06595</name>
</gene>
<evidence type="ECO:0000313" key="1">
    <source>
        <dbReference type="EMBL" id="WAX58429.1"/>
    </source>
</evidence>
<accession>A0ABY7K183</accession>
<name>A0ABY7K183_9ACTN</name>
<reference evidence="1" key="1">
    <citation type="submission" date="2022-05" db="EMBL/GenBank/DDBJ databases">
        <title>Jatrophihabitans sp. SB3-54 whole genome sequence.</title>
        <authorList>
            <person name="Suh M.K."/>
            <person name="Eom M.K."/>
            <person name="Kim J.S."/>
            <person name="Kim H.S."/>
            <person name="Do H.E."/>
            <person name="Shin Y.K."/>
            <person name="Lee J.-S."/>
        </authorList>
    </citation>
    <scope>NUCLEOTIDE SEQUENCE</scope>
    <source>
        <strain evidence="1">SB3-54</strain>
    </source>
</reference>
<dbReference type="EMBL" id="CP097463">
    <property type="protein sequence ID" value="WAX58429.1"/>
    <property type="molecule type" value="Genomic_DNA"/>
</dbReference>
<sequence>MDELLAVVELVAAPPAVLLQAAKVSARHAVAGMTIFHPLAGRRFSVARRER</sequence>
<dbReference type="RefSeq" id="WP_269445857.1">
    <property type="nucleotide sequence ID" value="NZ_CP097463.1"/>
</dbReference>
<organism evidence="1 2">
    <name type="scientific">Jatrophihabitans cynanchi</name>
    <dbReference type="NCBI Taxonomy" id="2944128"/>
    <lineage>
        <taxon>Bacteria</taxon>
        <taxon>Bacillati</taxon>
        <taxon>Actinomycetota</taxon>
        <taxon>Actinomycetes</taxon>
        <taxon>Jatrophihabitantales</taxon>
        <taxon>Jatrophihabitantaceae</taxon>
        <taxon>Jatrophihabitans</taxon>
    </lineage>
</organism>
<dbReference type="Proteomes" id="UP001164693">
    <property type="component" value="Chromosome"/>
</dbReference>
<keyword evidence="2" id="KW-1185">Reference proteome</keyword>